<reference evidence="1" key="1">
    <citation type="journal article" date="2021" name="PeerJ">
        <title>Extensive microbial diversity within the chicken gut microbiome revealed by metagenomics and culture.</title>
        <authorList>
            <person name="Gilroy R."/>
            <person name="Ravi A."/>
            <person name="Getino M."/>
            <person name="Pursley I."/>
            <person name="Horton D.L."/>
            <person name="Alikhan N.F."/>
            <person name="Baker D."/>
            <person name="Gharbi K."/>
            <person name="Hall N."/>
            <person name="Watson M."/>
            <person name="Adriaenssens E.M."/>
            <person name="Foster-Nyarko E."/>
            <person name="Jarju S."/>
            <person name="Secka A."/>
            <person name="Antonio M."/>
            <person name="Oren A."/>
            <person name="Chaudhuri R.R."/>
            <person name="La Ragione R."/>
            <person name="Hildebrand F."/>
            <person name="Pallen M.J."/>
        </authorList>
    </citation>
    <scope>NUCLEOTIDE SEQUENCE</scope>
    <source>
        <strain evidence="1">14324</strain>
    </source>
</reference>
<proteinExistence type="predicted"/>
<accession>A0A9D2DSZ9</accession>
<dbReference type="EMBL" id="DXBU01000105">
    <property type="protein sequence ID" value="HIZ22662.1"/>
    <property type="molecule type" value="Genomic_DNA"/>
</dbReference>
<evidence type="ECO:0000313" key="1">
    <source>
        <dbReference type="EMBL" id="HIZ22662.1"/>
    </source>
</evidence>
<dbReference type="Proteomes" id="UP000824041">
    <property type="component" value="Unassembled WGS sequence"/>
</dbReference>
<evidence type="ECO:0000313" key="2">
    <source>
        <dbReference type="Proteomes" id="UP000824041"/>
    </source>
</evidence>
<organism evidence="1 2">
    <name type="scientific">Candidatus Blautia faecigallinarum</name>
    <dbReference type="NCBI Taxonomy" id="2838488"/>
    <lineage>
        <taxon>Bacteria</taxon>
        <taxon>Bacillati</taxon>
        <taxon>Bacillota</taxon>
        <taxon>Clostridia</taxon>
        <taxon>Lachnospirales</taxon>
        <taxon>Lachnospiraceae</taxon>
        <taxon>Blautia</taxon>
    </lineage>
</organism>
<feature type="non-terminal residue" evidence="1">
    <location>
        <position position="1"/>
    </location>
</feature>
<dbReference type="AlphaFoldDB" id="A0A9D2DSZ9"/>
<protein>
    <submittedName>
        <fullName evidence="1">Uncharacterized protein</fullName>
    </submittedName>
</protein>
<name>A0A9D2DSZ9_9FIRM</name>
<sequence>MYHFTKQMIHGLYLFSGRRKIAAAYQEGVKSSSTVSSSSRARLKARDRVGSYLLFSMAFTVCGKRKRRKIERSML</sequence>
<comment type="caution">
    <text evidence="1">The sequence shown here is derived from an EMBL/GenBank/DDBJ whole genome shotgun (WGS) entry which is preliminary data.</text>
</comment>
<gene>
    <name evidence="1" type="ORF">IAA21_07705</name>
</gene>
<reference evidence="1" key="2">
    <citation type="submission" date="2021-04" db="EMBL/GenBank/DDBJ databases">
        <authorList>
            <person name="Gilroy R."/>
        </authorList>
    </citation>
    <scope>NUCLEOTIDE SEQUENCE</scope>
    <source>
        <strain evidence="1">14324</strain>
    </source>
</reference>